<feature type="coiled-coil region" evidence="1">
    <location>
        <begin position="65"/>
        <end position="92"/>
    </location>
</feature>
<evidence type="ECO:0000313" key="2">
    <source>
        <dbReference type="EMBL" id="GFS45574.1"/>
    </source>
</evidence>
<gene>
    <name evidence="2" type="ORF">Acr_00g0096890</name>
</gene>
<evidence type="ECO:0000256" key="1">
    <source>
        <dbReference type="SAM" id="Coils"/>
    </source>
</evidence>
<dbReference type="EMBL" id="BJWL01000451">
    <property type="protein sequence ID" value="GFS45574.1"/>
    <property type="molecule type" value="Genomic_DNA"/>
</dbReference>
<dbReference type="Proteomes" id="UP000585474">
    <property type="component" value="Unassembled WGS sequence"/>
</dbReference>
<protein>
    <submittedName>
        <fullName evidence="2">Uncharacterized protein</fullName>
    </submittedName>
</protein>
<accession>A0A7J0DYU2</accession>
<name>A0A7J0DYU2_9ERIC</name>
<sequence>MLGKHACFEIQFAIDQLSRVVTAHFGLHANRFADPNFSGVDDEIAKQCAVVDSGDEVVDPMGLSITKLGEEVKELEKEVKELEKTYKEKLALLSLKECMTDTLQLKGDEAGISLL</sequence>
<organism evidence="2 3">
    <name type="scientific">Actinidia rufa</name>
    <dbReference type="NCBI Taxonomy" id="165716"/>
    <lineage>
        <taxon>Eukaryota</taxon>
        <taxon>Viridiplantae</taxon>
        <taxon>Streptophyta</taxon>
        <taxon>Embryophyta</taxon>
        <taxon>Tracheophyta</taxon>
        <taxon>Spermatophyta</taxon>
        <taxon>Magnoliopsida</taxon>
        <taxon>eudicotyledons</taxon>
        <taxon>Gunneridae</taxon>
        <taxon>Pentapetalae</taxon>
        <taxon>asterids</taxon>
        <taxon>Ericales</taxon>
        <taxon>Actinidiaceae</taxon>
        <taxon>Actinidia</taxon>
    </lineage>
</organism>
<evidence type="ECO:0000313" key="3">
    <source>
        <dbReference type="Proteomes" id="UP000585474"/>
    </source>
</evidence>
<keyword evidence="1" id="KW-0175">Coiled coil</keyword>
<comment type="caution">
    <text evidence="2">The sequence shown here is derived from an EMBL/GenBank/DDBJ whole genome shotgun (WGS) entry which is preliminary data.</text>
</comment>
<reference evidence="3" key="1">
    <citation type="submission" date="2019-07" db="EMBL/GenBank/DDBJ databases">
        <title>De Novo Assembly of kiwifruit Actinidia rufa.</title>
        <authorList>
            <person name="Sugita-Konishi S."/>
            <person name="Sato K."/>
            <person name="Mori E."/>
            <person name="Abe Y."/>
            <person name="Kisaki G."/>
            <person name="Hamano K."/>
            <person name="Suezawa K."/>
            <person name="Otani M."/>
            <person name="Fukuda T."/>
            <person name="Manabe T."/>
            <person name="Gomi K."/>
            <person name="Tabuchi M."/>
            <person name="Akimitsu K."/>
            <person name="Kataoka I."/>
        </authorList>
    </citation>
    <scope>NUCLEOTIDE SEQUENCE [LARGE SCALE GENOMIC DNA]</scope>
    <source>
        <strain evidence="3">cv. Fuchu</strain>
    </source>
</reference>
<proteinExistence type="predicted"/>
<dbReference type="AlphaFoldDB" id="A0A7J0DYU2"/>
<keyword evidence="3" id="KW-1185">Reference proteome</keyword>